<reference evidence="6 7" key="1">
    <citation type="submission" date="2017-08" db="EMBL/GenBank/DDBJ databases">
        <title>Substantial Increase in Enzyme Production by Combined Drug-Resistance Mutations in Paenibacillus agaridevorans.</title>
        <authorList>
            <person name="Tanaka Y."/>
            <person name="Funane K."/>
            <person name="Hosaka T."/>
            <person name="Shiwa Y."/>
            <person name="Fujita N."/>
            <person name="Miyazaki T."/>
            <person name="Yoshikawa H."/>
            <person name="Murakami K."/>
            <person name="Kasahara K."/>
            <person name="Inaoka T."/>
            <person name="Hiraga Y."/>
            <person name="Ochi K."/>
        </authorList>
    </citation>
    <scope>NUCLEOTIDE SEQUENCE [LARGE SCALE GENOMIC DNA]</scope>
    <source>
        <strain evidence="6 7">T-3040</strain>
    </source>
</reference>
<evidence type="ECO:0000313" key="7">
    <source>
        <dbReference type="Proteomes" id="UP000245202"/>
    </source>
</evidence>
<evidence type="ECO:0000256" key="2">
    <source>
        <dbReference type="ARBA" id="ARBA00009023"/>
    </source>
</evidence>
<evidence type="ECO:0000313" key="6">
    <source>
        <dbReference type="EMBL" id="GBG07059.1"/>
    </source>
</evidence>
<dbReference type="PANTHER" id="PTHR33376:SF4">
    <property type="entry name" value="SIALIC ACID-BINDING PERIPLASMIC PROTEIN SIAP"/>
    <property type="match status" value="1"/>
</dbReference>
<evidence type="ECO:0000256" key="1">
    <source>
        <dbReference type="ARBA" id="ARBA00004196"/>
    </source>
</evidence>
<proteinExistence type="inferred from homology"/>
<dbReference type="Pfam" id="PF03480">
    <property type="entry name" value="DctP"/>
    <property type="match status" value="1"/>
</dbReference>
<dbReference type="GO" id="GO:0055085">
    <property type="term" value="P:transmembrane transport"/>
    <property type="evidence" value="ECO:0007669"/>
    <property type="project" value="InterPro"/>
</dbReference>
<keyword evidence="7" id="KW-1185">Reference proteome</keyword>
<dbReference type="Proteomes" id="UP000245202">
    <property type="component" value="Unassembled WGS sequence"/>
</dbReference>
<dbReference type="NCBIfam" id="TIGR00787">
    <property type="entry name" value="dctP"/>
    <property type="match status" value="1"/>
</dbReference>
<dbReference type="RefSeq" id="WP_108992196.1">
    <property type="nucleotide sequence ID" value="NZ_BDQX01000075.1"/>
</dbReference>
<dbReference type="InterPro" id="IPR038404">
    <property type="entry name" value="TRAP_DctP_sf"/>
</dbReference>
<name>A0A2R5EN39_9BACL</name>
<organism evidence="6 7">
    <name type="scientific">Paenibacillus agaridevorans</name>
    <dbReference type="NCBI Taxonomy" id="171404"/>
    <lineage>
        <taxon>Bacteria</taxon>
        <taxon>Bacillati</taxon>
        <taxon>Bacillota</taxon>
        <taxon>Bacilli</taxon>
        <taxon>Bacillales</taxon>
        <taxon>Paenibacillaceae</taxon>
        <taxon>Paenibacillus</taxon>
    </lineage>
</organism>
<sequence length="335" mass="37034">MKKTNRFALVMLGMAVFLAACGSNDKGGNSSEAGAITLKIAHVGSTTHQYQIAADKFKEIVEAKTDGAVKVDIYNNGVLGNENETVEQVMDGTLDITAVVADSSFANIVPEMNVFGIPYLFRNLDHVYKTLDGEIGQELIGKANDKGMKFLGFWEIGFRHFTNNKVEISNPEDMAGLKIRVQPSKVWDAHMAVLKANGTPLGFNELYSAMDQGVVDGQENPLNTIYSMKFYEVQKYLSLTGHTYSPAAVAMSNKAWKSLSAEQQKVVEDAFKEAQLFQREKLAEIDKNIIEEIKEEGVIVTEPNIDAFRELTKEVKDVLSDQVPAELVERIGNIQ</sequence>
<feature type="chain" id="PRO_5015343676" evidence="5">
    <location>
        <begin position="20"/>
        <end position="335"/>
    </location>
</feature>
<dbReference type="InterPro" id="IPR004682">
    <property type="entry name" value="TRAP_DctP"/>
</dbReference>
<dbReference type="GO" id="GO:0030288">
    <property type="term" value="C:outer membrane-bounded periplasmic space"/>
    <property type="evidence" value="ECO:0007669"/>
    <property type="project" value="InterPro"/>
</dbReference>
<keyword evidence="3" id="KW-0813">Transport</keyword>
<dbReference type="PIRSF" id="PIRSF006470">
    <property type="entry name" value="DctB"/>
    <property type="match status" value="1"/>
</dbReference>
<evidence type="ECO:0000256" key="4">
    <source>
        <dbReference type="ARBA" id="ARBA00022729"/>
    </source>
</evidence>
<evidence type="ECO:0000256" key="3">
    <source>
        <dbReference type="ARBA" id="ARBA00022448"/>
    </source>
</evidence>
<gene>
    <name evidence="6" type="ORF">PAT3040_01607</name>
</gene>
<comment type="subcellular location">
    <subcellularLocation>
        <location evidence="1">Cell envelope</location>
    </subcellularLocation>
</comment>
<feature type="signal peptide" evidence="5">
    <location>
        <begin position="1"/>
        <end position="19"/>
    </location>
</feature>
<comment type="similarity">
    <text evidence="2">Belongs to the bacterial solute-binding protein 7 family.</text>
</comment>
<dbReference type="Gene3D" id="3.40.190.170">
    <property type="entry name" value="Bacterial extracellular solute-binding protein, family 7"/>
    <property type="match status" value="1"/>
</dbReference>
<keyword evidence="4 5" id="KW-0732">Signal</keyword>
<accession>A0A2R5EN39</accession>
<comment type="caution">
    <text evidence="6">The sequence shown here is derived from an EMBL/GenBank/DDBJ whole genome shotgun (WGS) entry which is preliminary data.</text>
</comment>
<dbReference type="EMBL" id="BDQX01000075">
    <property type="protein sequence ID" value="GBG07059.1"/>
    <property type="molecule type" value="Genomic_DNA"/>
</dbReference>
<protein>
    <submittedName>
        <fullName evidence="6">C4-dicarboxylate ABC transporter substrate-binding protein</fullName>
    </submittedName>
</protein>
<dbReference type="PROSITE" id="PS51257">
    <property type="entry name" value="PROKAR_LIPOPROTEIN"/>
    <property type="match status" value="1"/>
</dbReference>
<dbReference type="NCBIfam" id="NF037995">
    <property type="entry name" value="TRAP_S1"/>
    <property type="match status" value="1"/>
</dbReference>
<dbReference type="AlphaFoldDB" id="A0A2R5EN39"/>
<dbReference type="InterPro" id="IPR018389">
    <property type="entry name" value="DctP_fam"/>
</dbReference>
<dbReference type="PANTHER" id="PTHR33376">
    <property type="match status" value="1"/>
</dbReference>
<evidence type="ECO:0000256" key="5">
    <source>
        <dbReference type="SAM" id="SignalP"/>
    </source>
</evidence>